<evidence type="ECO:0000313" key="3">
    <source>
        <dbReference type="Proteomes" id="UP000076727"/>
    </source>
</evidence>
<dbReference type="AlphaFoldDB" id="A0A165T641"/>
<dbReference type="Gene3D" id="3.40.50.1820">
    <property type="entry name" value="alpha/beta hydrolase"/>
    <property type="match status" value="1"/>
</dbReference>
<dbReference type="PANTHER" id="PTHR43798:SF28">
    <property type="entry name" value="AB HYDROLASE-1 DOMAIN-CONTAINING PROTEIN"/>
    <property type="match status" value="1"/>
</dbReference>
<gene>
    <name evidence="2" type="ORF">DAEQUDRAFT_703918</name>
</gene>
<feature type="domain" description="AB hydrolase-1" evidence="1">
    <location>
        <begin position="29"/>
        <end position="271"/>
    </location>
</feature>
<dbReference type="GO" id="GO:0016020">
    <property type="term" value="C:membrane"/>
    <property type="evidence" value="ECO:0007669"/>
    <property type="project" value="TreeGrafter"/>
</dbReference>
<dbReference type="OrthoDB" id="408373at2759"/>
<reference evidence="2 3" key="1">
    <citation type="journal article" date="2016" name="Mol. Biol. Evol.">
        <title>Comparative Genomics of Early-Diverging Mushroom-Forming Fungi Provides Insights into the Origins of Lignocellulose Decay Capabilities.</title>
        <authorList>
            <person name="Nagy L.G."/>
            <person name="Riley R."/>
            <person name="Tritt A."/>
            <person name="Adam C."/>
            <person name="Daum C."/>
            <person name="Floudas D."/>
            <person name="Sun H."/>
            <person name="Yadav J.S."/>
            <person name="Pangilinan J."/>
            <person name="Larsson K.H."/>
            <person name="Matsuura K."/>
            <person name="Barry K."/>
            <person name="Labutti K."/>
            <person name="Kuo R."/>
            <person name="Ohm R.A."/>
            <person name="Bhattacharya S.S."/>
            <person name="Shirouzu T."/>
            <person name="Yoshinaga Y."/>
            <person name="Martin F.M."/>
            <person name="Grigoriev I.V."/>
            <person name="Hibbett D.S."/>
        </authorList>
    </citation>
    <scope>NUCLEOTIDE SEQUENCE [LARGE SCALE GENOMIC DNA]</scope>
    <source>
        <strain evidence="2 3">L-15889</strain>
    </source>
</reference>
<dbReference type="SUPFAM" id="SSF53474">
    <property type="entry name" value="alpha/beta-Hydrolases"/>
    <property type="match status" value="1"/>
</dbReference>
<dbReference type="STRING" id="1314783.A0A165T641"/>
<dbReference type="InterPro" id="IPR000073">
    <property type="entry name" value="AB_hydrolase_1"/>
</dbReference>
<protein>
    <submittedName>
        <fullName evidence="2">Alpha/beta-hydrolase</fullName>
    </submittedName>
</protein>
<keyword evidence="2" id="KW-0378">Hydrolase</keyword>
<dbReference type="InterPro" id="IPR029058">
    <property type="entry name" value="AB_hydrolase_fold"/>
</dbReference>
<proteinExistence type="predicted"/>
<dbReference type="EMBL" id="KV429038">
    <property type="protein sequence ID" value="KZT72980.1"/>
    <property type="molecule type" value="Genomic_DNA"/>
</dbReference>
<dbReference type="Pfam" id="PF12697">
    <property type="entry name" value="Abhydrolase_6"/>
    <property type="match status" value="1"/>
</dbReference>
<dbReference type="GO" id="GO:0016787">
    <property type="term" value="F:hydrolase activity"/>
    <property type="evidence" value="ECO:0007669"/>
    <property type="project" value="UniProtKB-KW"/>
</dbReference>
<dbReference type="Proteomes" id="UP000076727">
    <property type="component" value="Unassembled WGS sequence"/>
</dbReference>
<dbReference type="InterPro" id="IPR050266">
    <property type="entry name" value="AB_hydrolase_sf"/>
</dbReference>
<accession>A0A165T641</accession>
<name>A0A165T641_9APHY</name>
<evidence type="ECO:0000313" key="2">
    <source>
        <dbReference type="EMBL" id="KZT72980.1"/>
    </source>
</evidence>
<sequence length="282" mass="31768">MTSNERILTSSDGTRIWAEAIGNAANPAVVFIHGLACSSMLFDKQFFNPVMLDKLYMVRYEMRGHGRSDTPEDVEAYGSTHQAEDFRLVCEASRIRKPWVYGWSLGGTIPVDIASHLGPSYIAGVIYAGGAVLSLELCGETIPEAFLPLMSYVQSTDANTIARFAARFVEGCVADPVTTLPWPVKLQWMGTFAAQPPEVRTWAHKRKQDETRWRVEARGWPVMLVQGSRDIHCRADVLERQVRELYDETEVHILEGVGHAPHFERPDIVNELVLRFIESKYT</sequence>
<organism evidence="2 3">
    <name type="scientific">Daedalea quercina L-15889</name>
    <dbReference type="NCBI Taxonomy" id="1314783"/>
    <lineage>
        <taxon>Eukaryota</taxon>
        <taxon>Fungi</taxon>
        <taxon>Dikarya</taxon>
        <taxon>Basidiomycota</taxon>
        <taxon>Agaricomycotina</taxon>
        <taxon>Agaricomycetes</taxon>
        <taxon>Polyporales</taxon>
        <taxon>Fomitopsis</taxon>
    </lineage>
</organism>
<dbReference type="PANTHER" id="PTHR43798">
    <property type="entry name" value="MONOACYLGLYCEROL LIPASE"/>
    <property type="match status" value="1"/>
</dbReference>
<evidence type="ECO:0000259" key="1">
    <source>
        <dbReference type="Pfam" id="PF12697"/>
    </source>
</evidence>
<keyword evidence="3" id="KW-1185">Reference proteome</keyword>